<dbReference type="SMART" id="SM00470">
    <property type="entry name" value="ParB"/>
    <property type="match status" value="1"/>
</dbReference>
<dbReference type="GO" id="GO:0003677">
    <property type="term" value="F:DNA binding"/>
    <property type="evidence" value="ECO:0007669"/>
    <property type="project" value="InterPro"/>
</dbReference>
<dbReference type="InterPro" id="IPR004437">
    <property type="entry name" value="ParB/RepB/Spo0J"/>
</dbReference>
<dbReference type="InterPro" id="IPR042075">
    <property type="entry name" value="KorB_DNA-db"/>
</dbReference>
<dbReference type="SUPFAM" id="SSF50037">
    <property type="entry name" value="C-terminal domain of transcriptional repressors"/>
    <property type="match status" value="1"/>
</dbReference>
<dbReference type="Proteomes" id="UP000002412">
    <property type="component" value="Plasmid p_59kb"/>
</dbReference>
<dbReference type="RefSeq" id="WP_011988428.1">
    <property type="nucleotide sequence ID" value="NC_009704.1"/>
</dbReference>
<sequence length="350" mass="38607">MTSKEKKSSLGLDAIGDLSSLLAGKGPSPTSPIDLDMNLIDEDPNQPRTEENPGFSIQSLNELAETIRQRGVKTPISVRDNPDSPGRYLINHGARRMRASKIAQKKTIPGFIDNDYNEIDQVIENLQRNELTAREIADFIGRELAKGKKKGVIAKELGVSAAFVSQHVTLLDLPDAIAKAFNSGRIKDVTVINELVTAFKKNAKAVTSWLEDEDQEISRGSVKLLREFIDNKNDDSNSNISSDTDLVSEDERDIYNSPEFDGSSEDNNGEDNTDNGGDDSDESNSKKSKSEDKSKLKKSFVEVIVDERAARIMLDRRPSLKGLAWFKCEDNGEEFEAELSSVTLVAIIEG</sequence>
<dbReference type="InterPro" id="IPR037048">
    <property type="entry name" value="KorB_C_sf"/>
</dbReference>
<dbReference type="Pfam" id="PF02195">
    <property type="entry name" value="ParB_N"/>
    <property type="match status" value="1"/>
</dbReference>
<dbReference type="GO" id="GO:0045892">
    <property type="term" value="P:negative regulation of DNA-templated transcription"/>
    <property type="evidence" value="ECO:0007669"/>
    <property type="project" value="InterPro"/>
</dbReference>
<dbReference type="InterPro" id="IPR008988">
    <property type="entry name" value="Transcriptional_repressor_C"/>
</dbReference>
<dbReference type="Gene3D" id="2.30.30.150">
    <property type="entry name" value="KorB, C-terminal domain"/>
    <property type="match status" value="1"/>
</dbReference>
<dbReference type="InterPro" id="IPR036086">
    <property type="entry name" value="ParB/Sulfiredoxin_sf"/>
</dbReference>
<dbReference type="Pfam" id="PF08535">
    <property type="entry name" value="KorB"/>
    <property type="match status" value="1"/>
</dbReference>
<proteinExistence type="inferred from homology"/>
<dbReference type="SUPFAM" id="SSF109709">
    <property type="entry name" value="KorB DNA-binding domain-like"/>
    <property type="match status" value="1"/>
</dbReference>
<dbReference type="InterPro" id="IPR013741">
    <property type="entry name" value="KorB_domain"/>
</dbReference>
<dbReference type="SUPFAM" id="SSF110849">
    <property type="entry name" value="ParB/Sulfiredoxin"/>
    <property type="match status" value="1"/>
</dbReference>
<feature type="compositionally biased region" description="Basic and acidic residues" evidence="2">
    <location>
        <begin position="283"/>
        <end position="294"/>
    </location>
</feature>
<comment type="similarity">
    <text evidence="1">Belongs to the ParB family.</text>
</comment>
<evidence type="ECO:0000256" key="1">
    <source>
        <dbReference type="ARBA" id="ARBA00006295"/>
    </source>
</evidence>
<dbReference type="GO" id="GO:0007059">
    <property type="term" value="P:chromosome segregation"/>
    <property type="evidence" value="ECO:0007669"/>
    <property type="project" value="TreeGrafter"/>
</dbReference>
<evidence type="ECO:0000259" key="3">
    <source>
        <dbReference type="SMART" id="SM00470"/>
    </source>
</evidence>
<name>A0A0U1QT75_YERP3</name>
<dbReference type="AlphaFoldDB" id="A0A0U1QT75"/>
<evidence type="ECO:0000256" key="2">
    <source>
        <dbReference type="SAM" id="MobiDB-lite"/>
    </source>
</evidence>
<dbReference type="HOGENOM" id="CLU_056529_1_0_6"/>
<dbReference type="GO" id="GO:0005694">
    <property type="term" value="C:chromosome"/>
    <property type="evidence" value="ECO:0007669"/>
    <property type="project" value="TreeGrafter"/>
</dbReference>
<feature type="compositionally biased region" description="Acidic residues" evidence="2">
    <location>
        <begin position="262"/>
        <end position="282"/>
    </location>
</feature>
<keyword evidence="4" id="KW-0614">Plasmid</keyword>
<dbReference type="CDD" id="cd16398">
    <property type="entry name" value="KorB_N_like"/>
    <property type="match status" value="1"/>
</dbReference>
<dbReference type="EMBL" id="CP000718">
    <property type="protein sequence ID" value="ABS45584.1"/>
    <property type="molecule type" value="Genomic_DNA"/>
</dbReference>
<dbReference type="InterPro" id="IPR010575">
    <property type="entry name" value="KorB_C"/>
</dbReference>
<organism evidence="4 5">
    <name type="scientific">Yersinia pseudotuberculosis serotype O:1b (strain IP 31758)</name>
    <dbReference type="NCBI Taxonomy" id="349747"/>
    <lineage>
        <taxon>Bacteria</taxon>
        <taxon>Pseudomonadati</taxon>
        <taxon>Pseudomonadota</taxon>
        <taxon>Gammaproteobacteria</taxon>
        <taxon>Enterobacterales</taxon>
        <taxon>Yersiniaceae</taxon>
        <taxon>Yersinia</taxon>
    </lineage>
</organism>
<feature type="domain" description="ParB-like N-terminal" evidence="3">
    <location>
        <begin position="33"/>
        <end position="126"/>
    </location>
</feature>
<feature type="region of interest" description="Disordered" evidence="2">
    <location>
        <begin position="254"/>
        <end position="297"/>
    </location>
</feature>
<dbReference type="Gene3D" id="6.10.250.140">
    <property type="match status" value="1"/>
</dbReference>
<evidence type="ECO:0000313" key="5">
    <source>
        <dbReference type="Proteomes" id="UP000002412"/>
    </source>
</evidence>
<dbReference type="NCBIfam" id="TIGR00180">
    <property type="entry name" value="parB_part"/>
    <property type="match status" value="1"/>
</dbReference>
<dbReference type="Pfam" id="PF06613">
    <property type="entry name" value="KorB_C"/>
    <property type="match status" value="1"/>
</dbReference>
<dbReference type="Gene3D" id="1.10.10.730">
    <property type="entry name" value="KorB DNA-binding domain"/>
    <property type="match status" value="1"/>
</dbReference>
<gene>
    <name evidence="4" type="ordered locus">YpsIP31758_A0037</name>
</gene>
<dbReference type="Gene3D" id="3.90.1530.30">
    <property type="match status" value="1"/>
</dbReference>
<protein>
    <submittedName>
        <fullName evidence="4">Transcription repressor protein KorB</fullName>
    </submittedName>
</protein>
<dbReference type="InterPro" id="IPR003115">
    <property type="entry name" value="ParB_N"/>
</dbReference>
<dbReference type="KEGG" id="ypi:YpsIP31758_A0037"/>
<dbReference type="PANTHER" id="PTHR33375">
    <property type="entry name" value="CHROMOSOME-PARTITIONING PROTEIN PARB-RELATED"/>
    <property type="match status" value="1"/>
</dbReference>
<dbReference type="PANTHER" id="PTHR33375:SF1">
    <property type="entry name" value="CHROMOSOME-PARTITIONING PROTEIN PARB-RELATED"/>
    <property type="match status" value="1"/>
</dbReference>
<feature type="region of interest" description="Disordered" evidence="2">
    <location>
        <begin position="19"/>
        <end position="54"/>
    </location>
</feature>
<accession>A0A0U1QT75</accession>
<reference evidence="4 5" key="1">
    <citation type="journal article" date="2007" name="PLoS Genet.">
        <title>The complete genome sequence of Yersinia pseudotuberculosis IP31758, the causative agent of Far East scarlet-like fever.</title>
        <authorList>
            <person name="Eppinger M."/>
            <person name="Rosovitz M.J."/>
            <person name="Fricke W.F."/>
            <person name="Rasko D.A."/>
            <person name="Kokorina G."/>
            <person name="Fayolle C."/>
            <person name="Lindler L.E."/>
            <person name="Carniel E."/>
            <person name="Ravel J."/>
        </authorList>
    </citation>
    <scope>NUCLEOTIDE SEQUENCE [LARGE SCALE GENOMIC DNA]</scope>
    <source>
        <strain evidence="4 5">IP 31758</strain>
        <plasmid evidence="5">Plasmid plasmid_59kb</plasmid>
    </source>
</reference>
<evidence type="ECO:0000313" key="4">
    <source>
        <dbReference type="EMBL" id="ABS45584.1"/>
    </source>
</evidence>
<geneLocation type="plasmid" evidence="5">
    <name>plasmid_59kb</name>
</geneLocation>
<dbReference type="InterPro" id="IPR050336">
    <property type="entry name" value="Chromosome_partition/occlusion"/>
</dbReference>